<organism evidence="3 4">
    <name type="scientific">Roseomonas fluvialis</name>
    <dbReference type="NCBI Taxonomy" id="1750527"/>
    <lineage>
        <taxon>Bacteria</taxon>
        <taxon>Pseudomonadati</taxon>
        <taxon>Pseudomonadota</taxon>
        <taxon>Alphaproteobacteria</taxon>
        <taxon>Acetobacterales</taxon>
        <taxon>Roseomonadaceae</taxon>
        <taxon>Roseomonas</taxon>
    </lineage>
</organism>
<keyword evidence="1" id="KW-0479">Metal-binding</keyword>
<dbReference type="Pfam" id="PF01557">
    <property type="entry name" value="FAA_hydrolase"/>
    <property type="match status" value="1"/>
</dbReference>
<dbReference type="Proteomes" id="UP000831327">
    <property type="component" value="Chromosome"/>
</dbReference>
<name>A0ABN6P5F1_9PROT</name>
<feature type="domain" description="Fumarylacetoacetase-like C-terminal" evidence="2">
    <location>
        <begin position="84"/>
        <end position="294"/>
    </location>
</feature>
<sequence length="296" mass="31480">MAALKLITFADAEGSRAGVLLDGGRVLDLGAAMPPARDMLALIDGGPGVLAAVRTLAANPPAGTVLPLASVALQAPIPRPRRNVFCVGRNYMDHVAEGDRTRGITQSEVPKFPQFFTKAADTVIAPGAPVPSHKGVTEWLDYEVELVAVIGTAGRDIPKDKALDHVYGWTIGNDVTGRELQRRHGQWFKGKSLDRSCPMGPVIVPREDLDASDLAIGLKLNGEQRQASRTSKMIFDVKEIIHQLSAGFTLLPGDVIMTGTPEGVGYAMVPPQTMKTGDVMELTIEGIGTLTNAIAD</sequence>
<evidence type="ECO:0000259" key="2">
    <source>
        <dbReference type="Pfam" id="PF01557"/>
    </source>
</evidence>
<evidence type="ECO:0000256" key="1">
    <source>
        <dbReference type="ARBA" id="ARBA00022723"/>
    </source>
</evidence>
<dbReference type="InterPro" id="IPR036663">
    <property type="entry name" value="Fumarylacetoacetase_C_sf"/>
</dbReference>
<dbReference type="PANTHER" id="PTHR11820:SF7">
    <property type="entry name" value="ACYLPYRUVASE FAHD1, MITOCHONDRIAL"/>
    <property type="match status" value="1"/>
</dbReference>
<dbReference type="RefSeq" id="WP_244407891.1">
    <property type="nucleotide sequence ID" value="NZ_AP025637.1"/>
</dbReference>
<dbReference type="Gene3D" id="3.90.850.10">
    <property type="entry name" value="Fumarylacetoacetase-like, C-terminal domain"/>
    <property type="match status" value="1"/>
</dbReference>
<reference evidence="3 4" key="1">
    <citation type="journal article" date="2016" name="Microbes Environ.">
        <title>Phylogenetically diverse aerobic anoxygenic phototrophic bacteria isolated from epilithic biofilms in Tama river, Japan.</title>
        <authorList>
            <person name="Hirose S."/>
            <person name="Matsuura K."/>
            <person name="Haruta S."/>
        </authorList>
    </citation>
    <scope>NUCLEOTIDE SEQUENCE [LARGE SCALE GENOMIC DNA]</scope>
    <source>
        <strain evidence="3 4">S08</strain>
    </source>
</reference>
<keyword evidence="4" id="KW-1185">Reference proteome</keyword>
<dbReference type="GO" id="GO:0016787">
    <property type="term" value="F:hydrolase activity"/>
    <property type="evidence" value="ECO:0007669"/>
    <property type="project" value="UniProtKB-KW"/>
</dbReference>
<dbReference type="PANTHER" id="PTHR11820">
    <property type="entry name" value="ACYLPYRUVASE"/>
    <property type="match status" value="1"/>
</dbReference>
<dbReference type="EMBL" id="AP025637">
    <property type="protein sequence ID" value="BDG73676.1"/>
    <property type="molecule type" value="Genomic_DNA"/>
</dbReference>
<evidence type="ECO:0000313" key="3">
    <source>
        <dbReference type="EMBL" id="BDG73676.1"/>
    </source>
</evidence>
<accession>A0ABN6P5F1</accession>
<protein>
    <submittedName>
        <fullName evidence="3">Hydrolase</fullName>
    </submittedName>
</protein>
<dbReference type="InterPro" id="IPR011234">
    <property type="entry name" value="Fumarylacetoacetase-like_C"/>
</dbReference>
<gene>
    <name evidence="3" type="ORF">Rmf_36050</name>
</gene>
<proteinExistence type="predicted"/>
<evidence type="ECO:0000313" key="4">
    <source>
        <dbReference type="Proteomes" id="UP000831327"/>
    </source>
</evidence>
<keyword evidence="3" id="KW-0378">Hydrolase</keyword>
<dbReference type="SUPFAM" id="SSF56529">
    <property type="entry name" value="FAH"/>
    <property type="match status" value="1"/>
</dbReference>